<accession>A0AAD6II13</accession>
<protein>
    <submittedName>
        <fullName evidence="2">Uncharacterized protein</fullName>
    </submittedName>
</protein>
<organism evidence="2 3">
    <name type="scientific">Penicillium canescens</name>
    <dbReference type="NCBI Taxonomy" id="5083"/>
    <lineage>
        <taxon>Eukaryota</taxon>
        <taxon>Fungi</taxon>
        <taxon>Dikarya</taxon>
        <taxon>Ascomycota</taxon>
        <taxon>Pezizomycotina</taxon>
        <taxon>Eurotiomycetes</taxon>
        <taxon>Eurotiomycetidae</taxon>
        <taxon>Eurotiales</taxon>
        <taxon>Aspergillaceae</taxon>
        <taxon>Penicillium</taxon>
    </lineage>
</organism>
<comment type="caution">
    <text evidence="2">The sequence shown here is derived from an EMBL/GenBank/DDBJ whole genome shotgun (WGS) entry which is preliminary data.</text>
</comment>
<name>A0AAD6II13_PENCN</name>
<evidence type="ECO:0000313" key="2">
    <source>
        <dbReference type="EMBL" id="KAJ6050972.1"/>
    </source>
</evidence>
<proteinExistence type="predicted"/>
<dbReference type="Proteomes" id="UP001219568">
    <property type="component" value="Unassembled WGS sequence"/>
</dbReference>
<evidence type="ECO:0000313" key="3">
    <source>
        <dbReference type="Proteomes" id="UP001219568"/>
    </source>
</evidence>
<reference evidence="2" key="1">
    <citation type="journal article" date="2023" name="IMA Fungus">
        <title>Comparative genomic study of the Penicillium genus elucidates a diverse pangenome and 15 lateral gene transfer events.</title>
        <authorList>
            <person name="Petersen C."/>
            <person name="Sorensen T."/>
            <person name="Nielsen M.R."/>
            <person name="Sondergaard T.E."/>
            <person name="Sorensen J.L."/>
            <person name="Fitzpatrick D.A."/>
            <person name="Frisvad J.C."/>
            <person name="Nielsen K.L."/>
        </authorList>
    </citation>
    <scope>NUCLEOTIDE SEQUENCE</scope>
    <source>
        <strain evidence="2">IBT 15450</strain>
    </source>
</reference>
<gene>
    <name evidence="2" type="ORF">N7460_001506</name>
</gene>
<feature type="coiled-coil region" evidence="1">
    <location>
        <begin position="93"/>
        <end position="120"/>
    </location>
</feature>
<dbReference type="AlphaFoldDB" id="A0AAD6II13"/>
<sequence length="179" mass="20485">MDSPNHELDVQARPPQELLCPPLEQQDLFSIRASDQAAEQWLSPGGILPHDTRFETLDPHFQPLVEEPRQSIQSTSEQAAGALRLYSTLCETYKTKMAESRRLEDENEALRINNIELLEQQRALEYRHAEQEALITYYGQMFDKVRGEMACVIRDWEGPLNQATPEKVDVIDEDASSNT</sequence>
<evidence type="ECO:0000256" key="1">
    <source>
        <dbReference type="SAM" id="Coils"/>
    </source>
</evidence>
<keyword evidence="3" id="KW-1185">Reference proteome</keyword>
<dbReference type="EMBL" id="JAQJZL010000002">
    <property type="protein sequence ID" value="KAJ6050972.1"/>
    <property type="molecule type" value="Genomic_DNA"/>
</dbReference>
<reference evidence="2" key="2">
    <citation type="submission" date="2023-01" db="EMBL/GenBank/DDBJ databases">
        <authorList>
            <person name="Petersen C."/>
        </authorList>
    </citation>
    <scope>NUCLEOTIDE SEQUENCE</scope>
    <source>
        <strain evidence="2">IBT 15450</strain>
    </source>
</reference>
<keyword evidence="1" id="KW-0175">Coiled coil</keyword>